<evidence type="ECO:0000256" key="4">
    <source>
        <dbReference type="PROSITE-ProRule" id="PRU00221"/>
    </source>
</evidence>
<accession>A0A8E0RYP4</accession>
<comment type="similarity">
    <text evidence="3">Belongs to the WD repeat GAD-1 family.</text>
</comment>
<evidence type="ECO:0000256" key="2">
    <source>
        <dbReference type="ARBA" id="ARBA00022737"/>
    </source>
</evidence>
<dbReference type="Proteomes" id="UP000728185">
    <property type="component" value="Unassembled WGS sequence"/>
</dbReference>
<feature type="region of interest" description="Disordered" evidence="5">
    <location>
        <begin position="41"/>
        <end position="82"/>
    </location>
</feature>
<evidence type="ECO:0000256" key="5">
    <source>
        <dbReference type="SAM" id="MobiDB-lite"/>
    </source>
</evidence>
<dbReference type="SUPFAM" id="SSF50952">
    <property type="entry name" value="Soluble quinoprotein glucose dehydrogenase"/>
    <property type="match status" value="1"/>
</dbReference>
<feature type="repeat" description="WD" evidence="4">
    <location>
        <begin position="96"/>
        <end position="128"/>
    </location>
</feature>
<dbReference type="InterPro" id="IPR011041">
    <property type="entry name" value="Quinoprot_gluc/sorb_DH_b-prop"/>
</dbReference>
<dbReference type="PROSITE" id="PS50082">
    <property type="entry name" value="WD_REPEATS_2"/>
    <property type="match status" value="1"/>
</dbReference>
<reference evidence="6" key="1">
    <citation type="submission" date="2019-05" db="EMBL/GenBank/DDBJ databases">
        <title>Annotation for the trematode Fasciolopsis buski.</title>
        <authorList>
            <person name="Choi Y.-J."/>
        </authorList>
    </citation>
    <scope>NUCLEOTIDE SEQUENCE</scope>
    <source>
        <strain evidence="6">HT</strain>
        <tissue evidence="6">Whole worm</tissue>
    </source>
</reference>
<dbReference type="PANTHER" id="PTHR16017">
    <property type="entry name" value="GASTRULATION DEFECTIVE PROTEIN 1-RELATED"/>
    <property type="match status" value="1"/>
</dbReference>
<name>A0A8E0RYP4_9TREM</name>
<keyword evidence="1 4" id="KW-0853">WD repeat</keyword>
<dbReference type="PANTHER" id="PTHR16017:SF0">
    <property type="entry name" value="WD REPEAT-CONTAINING PROTEIN 70"/>
    <property type="match status" value="1"/>
</dbReference>
<feature type="compositionally biased region" description="Polar residues" evidence="5">
    <location>
        <begin position="408"/>
        <end position="430"/>
    </location>
</feature>
<feature type="compositionally biased region" description="Low complexity" evidence="5">
    <location>
        <begin position="625"/>
        <end position="636"/>
    </location>
</feature>
<dbReference type="OrthoDB" id="6280625at2759"/>
<evidence type="ECO:0000313" key="6">
    <source>
        <dbReference type="EMBL" id="KAA0195667.1"/>
    </source>
</evidence>
<dbReference type="EMBL" id="LUCM01003522">
    <property type="protein sequence ID" value="KAA0195667.1"/>
    <property type="molecule type" value="Genomic_DNA"/>
</dbReference>
<feature type="compositionally biased region" description="Polar residues" evidence="5">
    <location>
        <begin position="438"/>
        <end position="455"/>
    </location>
</feature>
<feature type="compositionally biased region" description="Polar residues" evidence="5">
    <location>
        <begin position="579"/>
        <end position="598"/>
    </location>
</feature>
<dbReference type="Gene3D" id="2.130.10.10">
    <property type="entry name" value="YVTN repeat-like/Quinoprotein amine dehydrogenase"/>
    <property type="match status" value="1"/>
</dbReference>
<proteinExistence type="inferred from homology"/>
<protein>
    <submittedName>
        <fullName evidence="6">WD repeat-containing protein 70</fullName>
    </submittedName>
</protein>
<feature type="compositionally biased region" description="Acidic residues" evidence="5">
    <location>
        <begin position="531"/>
        <end position="545"/>
    </location>
</feature>
<organism evidence="6 7">
    <name type="scientific">Fasciolopsis buskii</name>
    <dbReference type="NCBI Taxonomy" id="27845"/>
    <lineage>
        <taxon>Eukaryota</taxon>
        <taxon>Metazoa</taxon>
        <taxon>Spiralia</taxon>
        <taxon>Lophotrochozoa</taxon>
        <taxon>Platyhelminthes</taxon>
        <taxon>Trematoda</taxon>
        <taxon>Digenea</taxon>
        <taxon>Plagiorchiida</taxon>
        <taxon>Echinostomata</taxon>
        <taxon>Echinostomatoidea</taxon>
        <taxon>Fasciolidae</taxon>
        <taxon>Fasciolopsis</taxon>
    </lineage>
</organism>
<evidence type="ECO:0000256" key="1">
    <source>
        <dbReference type="ARBA" id="ARBA00022574"/>
    </source>
</evidence>
<evidence type="ECO:0000313" key="7">
    <source>
        <dbReference type="Proteomes" id="UP000728185"/>
    </source>
</evidence>
<keyword evidence="2" id="KW-0677">Repeat</keyword>
<dbReference type="GO" id="GO:0035861">
    <property type="term" value="C:site of double-strand break"/>
    <property type="evidence" value="ECO:0007669"/>
    <property type="project" value="TreeGrafter"/>
</dbReference>
<feature type="region of interest" description="Disordered" evidence="5">
    <location>
        <begin position="369"/>
        <end position="546"/>
    </location>
</feature>
<dbReference type="InterPro" id="IPR051858">
    <property type="entry name" value="WD_repeat_GAD-1"/>
</dbReference>
<dbReference type="InterPro" id="IPR015943">
    <property type="entry name" value="WD40/YVTN_repeat-like_dom_sf"/>
</dbReference>
<gene>
    <name evidence="6" type="ORF">FBUS_05575</name>
</gene>
<comment type="caution">
    <text evidence="6">The sequence shown here is derived from an EMBL/GenBank/DDBJ whole genome shotgun (WGS) entry which is preliminary data.</text>
</comment>
<feature type="compositionally biased region" description="Low complexity" evidence="5">
    <location>
        <begin position="374"/>
        <end position="386"/>
    </location>
</feature>
<dbReference type="InterPro" id="IPR001680">
    <property type="entry name" value="WD40_rpt"/>
</dbReference>
<dbReference type="AlphaFoldDB" id="A0A8E0RYP4"/>
<feature type="compositionally biased region" description="Polar residues" evidence="5">
    <location>
        <begin position="476"/>
        <end position="487"/>
    </location>
</feature>
<dbReference type="GO" id="GO:0005634">
    <property type="term" value="C:nucleus"/>
    <property type="evidence" value="ECO:0007669"/>
    <property type="project" value="TreeGrafter"/>
</dbReference>
<feature type="region of interest" description="Disordered" evidence="5">
    <location>
        <begin position="567"/>
        <end position="676"/>
    </location>
</feature>
<sequence length="676" mass="72880">MTEKKAKEFDFLKIFEEAHALAKERNYSRNVDALLTGCSSLETDSDSKVTEGEAEEQKLNDTIEETGADANRPSEEIDEEDERGPYHLPICDELTLCHGTKPLTALAIDPAGARIATGGLDFDVRLWDFGGMDTSCRPFKTIRPCEEHQIKHLEFSPSGWLLDGSFGYTLCSTALPVNGNVFTSNRTASNLTLASPGVPGGGAGATSTTTGATSTVVANVMHPFRFSSSALAKSFWQYAVACHAFFRIREPSVAMDARGTGGFRGFGPRGAATSAPTTSISATALYAAITRATSGFRRYFSLARRGHAIPASLSGPVGGIGRTLSTVIELRRNSRVFDRGFSRTSSRETNRRSLLSSSMNVTFAASNNSLAEPTGTAGASTSTVSVKTYTQMPPPGARASYAGKHQNSRQADSATGLNTRYNSMSMASSRQPKRPTPLMSTSMSASYPQTQQQDSHPIGSRGPSNFADKSTRVRGSKSSSPVANARSSQRRAPPLSPGRSHAGTTSPKSLRRTPESRNTDKRRQSSAQFTDENDLEELDDSEQSDSEVILDGGEFDEAEAARYWHHRRTQAVRGPGRTVFSSRNRTSSGTSHGQSCRPDQSVKRRPAPEPVTSSELPPGTEMVYKTGFTKTGSGSTHRIPPATGSVKSRNTFFVDPPTKSMGPCGSRDLNWIPRHQ</sequence>
<feature type="compositionally biased region" description="Basic and acidic residues" evidence="5">
    <location>
        <begin position="512"/>
        <end position="523"/>
    </location>
</feature>
<keyword evidence="7" id="KW-1185">Reference proteome</keyword>
<feature type="compositionally biased region" description="Basic and acidic residues" evidence="5">
    <location>
        <begin position="45"/>
        <end position="61"/>
    </location>
</feature>
<evidence type="ECO:0000256" key="3">
    <source>
        <dbReference type="ARBA" id="ARBA00038343"/>
    </source>
</evidence>